<dbReference type="AlphaFoldDB" id="M5DTY2"/>
<dbReference type="eggNOG" id="COG4122">
    <property type="taxonomic scope" value="Bacteria"/>
</dbReference>
<evidence type="ECO:0000256" key="1">
    <source>
        <dbReference type="SAM" id="Coils"/>
    </source>
</evidence>
<name>M5DTY2_9GAMM</name>
<sequence length="382" mass="44015">MLSNEVIEELGLPKYFIDTYNLTEMVTFWPIFVQVFKQVPHQIICEVGANLGYTSKLLEEYCVDNERTLVIVDPLLSEPVKELEYAQLHEKTSLDFFSDGGKADIYILDGDHNYSTVKMELDSIKFANGLDGMVCLLHDVGWPWARRDIYYNPNENYIRDYSYNKSLHLETNGFSDRGFPNGTTYAMADEYGGACNGVQTAIDDFLKSNSGLKYYKFPSLYGLGILISENLITEELNQFLNNIMILGPMLGILEANRLRLIQGLHEHQIDLTKNIFKVNELEKQIKKKEEEDRLVREKLLISNAETSILEELSARQLKNDNEINRLLEESKFRSKRIDELIEDDSLKNMEILNLTEINGSLVSQIDRIKSSFLGRLLLRIIR</sequence>
<dbReference type="Proteomes" id="UP000011866">
    <property type="component" value="Chromosome"/>
</dbReference>
<dbReference type="InterPro" id="IPR029063">
    <property type="entry name" value="SAM-dependent_MTases_sf"/>
</dbReference>
<evidence type="ECO:0000313" key="3">
    <source>
        <dbReference type="Proteomes" id="UP000011866"/>
    </source>
</evidence>
<dbReference type="Gene3D" id="3.40.50.150">
    <property type="entry name" value="Vaccinia Virus protein VP39"/>
    <property type="match status" value="1"/>
</dbReference>
<dbReference type="EMBL" id="HF680312">
    <property type="protein sequence ID" value="CCU72678.1"/>
    <property type="molecule type" value="Genomic_DNA"/>
</dbReference>
<reference evidence="2 3" key="1">
    <citation type="journal article" date="2013" name="Genome Announc.">
        <title>Genome Sequence of Thalassolituus oleivorans MIL-1 (DSM 14913T).</title>
        <authorList>
            <person name="Golyshin P.N."/>
            <person name="Werner J."/>
            <person name="Chernikova T.N."/>
            <person name="Tran H."/>
            <person name="Ferrer M."/>
            <person name="Yakimov M.M."/>
            <person name="Teeling H."/>
            <person name="Golyshina O.V."/>
        </authorList>
    </citation>
    <scope>NUCLEOTIDE SEQUENCE [LARGE SCALE GENOMIC DNA]</scope>
    <source>
        <strain evidence="2 3">MIL-1</strain>
    </source>
</reference>
<keyword evidence="3" id="KW-1185">Reference proteome</keyword>
<protein>
    <submittedName>
        <fullName evidence="2">Uncharacterized protein</fullName>
    </submittedName>
</protein>
<gene>
    <name evidence="2" type="ORF">TOL_2276</name>
</gene>
<dbReference type="RefSeq" id="WP_015487396.1">
    <property type="nucleotide sequence ID" value="NC_020888.1"/>
</dbReference>
<accession>M5DTY2</accession>
<dbReference type="KEGG" id="tol:TOL_2276"/>
<feature type="coiled-coil region" evidence="1">
    <location>
        <begin position="271"/>
        <end position="329"/>
    </location>
</feature>
<dbReference type="STRING" id="187493.CN03_06890"/>
<proteinExistence type="predicted"/>
<organism evidence="2 3">
    <name type="scientific">Thalassolituus oleivorans MIL-1</name>
    <dbReference type="NCBI Taxonomy" id="1298593"/>
    <lineage>
        <taxon>Bacteria</taxon>
        <taxon>Pseudomonadati</taxon>
        <taxon>Pseudomonadota</taxon>
        <taxon>Gammaproteobacteria</taxon>
        <taxon>Oceanospirillales</taxon>
        <taxon>Oceanospirillaceae</taxon>
        <taxon>Thalassolituus</taxon>
    </lineage>
</organism>
<evidence type="ECO:0000313" key="2">
    <source>
        <dbReference type="EMBL" id="CCU72678.1"/>
    </source>
</evidence>
<dbReference type="HOGENOM" id="CLU_723466_0_0_6"/>
<dbReference type="GeneID" id="79177077"/>
<keyword evidence="1" id="KW-0175">Coiled coil</keyword>